<evidence type="ECO:0000313" key="1">
    <source>
        <dbReference type="EMBL" id="KUK78055.1"/>
    </source>
</evidence>
<comment type="caution">
    <text evidence="1">The sequence shown here is derived from an EMBL/GenBank/DDBJ whole genome shotgun (WGS) entry which is preliminary data.</text>
</comment>
<sequence>MNREVHIRFFQRIADLQETVTFGGQFRFVGKTKTIEKESIERFATLTREEREGSQSADVGFF</sequence>
<dbReference type="Proteomes" id="UP000054092">
    <property type="component" value="Unassembled WGS sequence"/>
</dbReference>
<name>A0A124FXH9_9BACT</name>
<organism evidence="1 2">
    <name type="scientific">Mesotoga prima</name>
    <dbReference type="NCBI Taxonomy" id="1184387"/>
    <lineage>
        <taxon>Bacteria</taxon>
        <taxon>Thermotogati</taxon>
        <taxon>Thermotogota</taxon>
        <taxon>Thermotogae</taxon>
        <taxon>Kosmotogales</taxon>
        <taxon>Kosmotogaceae</taxon>
        <taxon>Mesotoga</taxon>
    </lineage>
</organism>
<dbReference type="AlphaFoldDB" id="A0A124FXH9"/>
<proteinExistence type="predicted"/>
<accession>A0A124FXH9</accession>
<gene>
    <name evidence="1" type="ORF">XD94_1856</name>
</gene>
<dbReference type="PATRIC" id="fig|1184387.3.peg.328"/>
<dbReference type="EMBL" id="LGGP01000421">
    <property type="protein sequence ID" value="KUK78055.1"/>
    <property type="molecule type" value="Genomic_DNA"/>
</dbReference>
<evidence type="ECO:0000313" key="2">
    <source>
        <dbReference type="Proteomes" id="UP000054092"/>
    </source>
</evidence>
<reference evidence="2" key="1">
    <citation type="journal article" date="2015" name="MBio">
        <title>Genome-Resolved Metagenomic Analysis Reveals Roles for Candidate Phyla and Other Microbial Community Members in Biogeochemical Transformations in Oil Reservoirs.</title>
        <authorList>
            <person name="Hu P."/>
            <person name="Tom L."/>
            <person name="Singh A."/>
            <person name="Thomas B.C."/>
            <person name="Baker B.J."/>
            <person name="Piceno Y.M."/>
            <person name="Andersen G.L."/>
            <person name="Banfield J.F."/>
        </authorList>
    </citation>
    <scope>NUCLEOTIDE SEQUENCE [LARGE SCALE GENOMIC DNA]</scope>
</reference>
<protein>
    <submittedName>
        <fullName evidence="1">Uncharacterized protein</fullName>
    </submittedName>
</protein>